<keyword evidence="5" id="KW-1185">Reference proteome</keyword>
<keyword evidence="2" id="KW-1133">Transmembrane helix</keyword>
<reference evidence="4" key="1">
    <citation type="submission" date="2023-07" db="EMBL/GenBank/DDBJ databases">
        <authorList>
            <consortium name="AG Swart"/>
            <person name="Singh M."/>
            <person name="Singh A."/>
            <person name="Seah K."/>
            <person name="Emmerich C."/>
        </authorList>
    </citation>
    <scope>NUCLEOTIDE SEQUENCE</scope>
    <source>
        <strain evidence="4">DP1</strain>
    </source>
</reference>
<protein>
    <recommendedName>
        <fullName evidence="3">RyR/IP3R Homology associated domain-containing protein</fullName>
    </recommendedName>
</protein>
<evidence type="ECO:0000313" key="4">
    <source>
        <dbReference type="EMBL" id="CAI2385590.1"/>
    </source>
</evidence>
<dbReference type="EMBL" id="CAMPGE010028027">
    <property type="protein sequence ID" value="CAI2385590.1"/>
    <property type="molecule type" value="Genomic_DNA"/>
</dbReference>
<dbReference type="PANTHER" id="PTHR13715:SF99">
    <property type="entry name" value="INOSITOL 1,4,5-TRISPHOSPHATE RECEPTOR-LIKE PROTEIN A"/>
    <property type="match status" value="1"/>
</dbReference>
<proteinExistence type="predicted"/>
<feature type="compositionally biased region" description="Basic and acidic residues" evidence="1">
    <location>
        <begin position="1"/>
        <end position="10"/>
    </location>
</feature>
<evidence type="ECO:0000313" key="5">
    <source>
        <dbReference type="Proteomes" id="UP001295684"/>
    </source>
</evidence>
<dbReference type="Gene3D" id="1.10.287.70">
    <property type="match status" value="1"/>
</dbReference>
<dbReference type="InterPro" id="IPR013662">
    <property type="entry name" value="RIH_assoc-dom"/>
</dbReference>
<comment type="caution">
    <text evidence="4">The sequence shown here is derived from an EMBL/GenBank/DDBJ whole genome shotgun (WGS) entry which is preliminary data.</text>
</comment>
<name>A0AAD1Y6B6_EUPCR</name>
<feature type="compositionally biased region" description="Basic and acidic residues" evidence="1">
    <location>
        <begin position="2317"/>
        <end position="2338"/>
    </location>
</feature>
<dbReference type="InterPro" id="IPR015925">
    <property type="entry name" value="Ryanodine_IP3_receptor"/>
</dbReference>
<feature type="domain" description="RyR/IP3R Homology associated" evidence="3">
    <location>
        <begin position="1569"/>
        <end position="1657"/>
    </location>
</feature>
<accession>A0AAD1Y6B6</accession>
<feature type="region of interest" description="Disordered" evidence="1">
    <location>
        <begin position="1"/>
        <end position="93"/>
    </location>
</feature>
<gene>
    <name evidence="4" type="ORF">ECRASSUSDP1_LOCUS27168</name>
</gene>
<feature type="transmembrane region" description="Helical" evidence="2">
    <location>
        <begin position="2045"/>
        <end position="2074"/>
    </location>
</feature>
<feature type="transmembrane region" description="Helical" evidence="2">
    <location>
        <begin position="2094"/>
        <end position="2116"/>
    </location>
</feature>
<feature type="compositionally biased region" description="Basic and acidic residues" evidence="1">
    <location>
        <begin position="68"/>
        <end position="84"/>
    </location>
</feature>
<feature type="region of interest" description="Disordered" evidence="1">
    <location>
        <begin position="2308"/>
        <end position="2338"/>
    </location>
</feature>
<feature type="transmembrane region" description="Helical" evidence="2">
    <location>
        <begin position="2178"/>
        <end position="2199"/>
    </location>
</feature>
<keyword evidence="2" id="KW-0812">Transmembrane</keyword>
<evidence type="ECO:0000256" key="2">
    <source>
        <dbReference type="SAM" id="Phobius"/>
    </source>
</evidence>
<organism evidence="4 5">
    <name type="scientific">Euplotes crassus</name>
    <dbReference type="NCBI Taxonomy" id="5936"/>
    <lineage>
        <taxon>Eukaryota</taxon>
        <taxon>Sar</taxon>
        <taxon>Alveolata</taxon>
        <taxon>Ciliophora</taxon>
        <taxon>Intramacronucleata</taxon>
        <taxon>Spirotrichea</taxon>
        <taxon>Hypotrichia</taxon>
        <taxon>Euplotida</taxon>
        <taxon>Euplotidae</taxon>
        <taxon>Moneuplotes</taxon>
    </lineage>
</organism>
<evidence type="ECO:0000256" key="1">
    <source>
        <dbReference type="SAM" id="MobiDB-lite"/>
    </source>
</evidence>
<dbReference type="GO" id="GO:0006816">
    <property type="term" value="P:calcium ion transport"/>
    <property type="evidence" value="ECO:0007669"/>
    <property type="project" value="InterPro"/>
</dbReference>
<sequence>MSKVYPKDDHDDSENNCTNEVLLEEDVDNEHARDTQISREENKDGLQLDEVGQQESSEEELADSIIGEQKKLLATDNVLKEENKNMNTEEELKKELIDSDPDDSFSNQEDQEQLDPFSQGFCQKDGFSPFNFFGFMDPPGMGNKNEKNQKEFKEMNKDEISSYIGDAWMKREDVKREIEKLRDCEREQIQNKSVRVGDQVIFKTYDQRMGDYQYLVAGESFMWLEGKFEAFDFTIEPLLSETSHTITTLYKEKRSSPNSGWNQNDRTKFYESEIKIVKNNLAYLHQTQKYPLNLNQPFLIKRPEENRREFEFLIEGSKEKIDISKWVLVDVNENSEDVAVNPLTSYHLSTLINNKFYYLKKDRDSMLTPEKEEGKRIELDVVEKDNTDNPDKAQRRITYDDCYCLFDHKHQFVNISKCYIDRDLLYSNADKGIITTKCISFSEILLQNYFQVQYFPSQSKISFKSKIQFYDQMWDEYKYKFLGYEKEKLTLLNDEYLFEIEKVEKDPIVLTNQPFMLKISSNAKYLQSTPSKIKGMNKIEVSSFDSMNPDSFYFYLHQIKGHSGLSPYDIDKLDSHLKDGRKNMKQKDSDEGSEIEKLTEGYRLMKEYIHLSIWFFRDRQPNKTKGMGNKKMCCFNRKLAIYLNKIYDFKSDLKLLKQRRQELIQKEQDLNITAFRPSYFYSHCCEYILALGCCESQYATSSALKEAKNIITDSQECAEGDNDSRRVMMLIKITNETHRVGSTSSKLTEHNIFEIECFIPFIQYELDKEISHANLSILLGIISNKYRDHRAVWSYDSTNSEAIKYICDKLDQEIGKFEDLDLIEMANKSNIANNEKLQDQIFTKAMFCEGRKQAYFMVQNQNSSLRELMKLLIYSYGFKTGLYTDSSFINKGNEWIIKGFTSSETSPHIKGLLLRLFCNINIPDSHSENLLQTQEDIISKILDVSLETLNSFEDDESVEDLFLLCEILGLIICMLRSTYHSQSILCSLKVNVSLRSLCMLLSKCSEMFILPKPHVFDSTEGVKIYYEDLIRANDAAVHDICHDVDVVMQSYKREIVTKVFQMLNIISEIEKKQKEEQKEGSQGQFPFLQDIIANSCDVDSNNFVNTLQKVIIKWMNFDDEFQISSEIYNFLLYFDTQTVQCGKENLIKKELCQEVSGNEEFKNQVEFFRQKIDQMKSDFTLAKEQNKRQEDLCKTYLEDIYNLISLLVKLHGLCDFEQENQENFLQFINQFVSDCYECLIETIKFSKVAKMMWKFNGYFFTIIWNNQLCDNLHQQLVSEILIQSKIEMLNLDSCNLLKKIASSRGHLFEDKEKLIKQELEPETSKVCGFERNETRNTDKMFDYFVQIIKNNCKTGSQQKIESLNKIVSYWKNQSCVENSSVNIKFSDTNPTFLKSSIDQLNNHIKNPNDTMRNQSIRRFQLLIHKLFFNIEVIDPEDETESYIFHSLILLNEIIDHNIMNHSEIAQMFYTKHATNVLFSLILKEYNSIKCASKMRQFAYILLIKLMKLDITAARRSFRIWTYINDNKRVLERIASLANQFSMIFIDEELSWLVSIDLKETDYQELLLSIEWLTILCQNNKHWQDYLRKQDNSYHNHNIINAIIELLRTSVLRLNHEYVVVLLRAMTKFMTETVNGQNEALSSQYANSTVIKYCIEILKNGFSCEEVEFMKNVNKESSFQIMKNEIDEDQIEPILTRSHLFNLLKQEVLCLINSLLLPTTMHQINPQENYQIINDLMVISYIQFKFYRDESYVSELFDENSKLYKTYNINVGFQCYYLIAQLWGNNGQPNFNCVQKIDTEGAFNQYWRLLKHFYFLINPLKGKLLPISQTGYKSFEKEENLIVKANNFFDGHSSCIEIVMKNGELVKRHFEILSCFLSFTQTEKDNFWLDANLDNSKTAVNSFVPFASDKVDELFIQQEVQNLAICLGEVTKKSNWLTDILRLLILGINFILFFALETHKGKHLDNPKLFGLSYGETKIILNTFGIVILLIFCYITIVQGIIVTKLQGRRSIQQDEKYASGKCSRFLRTCWYMIQKYDKTLQSRSIWCLLLCIGFSIAGVASDYFWFSFTLIYLVIFSPKALEVTSAVWEPRWRIVSTVILSAITLYWFAIVAYVYFGKDFNGVIEESNLTLRRSLVVIFDSWYKFGLGAFLADNGRSAIMQDVEGENKYKIKEARMGFDFAFFFIVPTLLLSILSGIIIDNFGERRSKSDSIQQRQNDQCFICGESSSDLQDFEEHCKFKHNIWDYMYYIGYLRAMKANKRNDYRDIHVYNCLQLNKNDWLPAYRDFVIQEAEKEKPTDILGDIIQDPIEETMNQESNKESKVGEDRDEDKGSNKEISALKEEIKCRNEVLESKINEGNEEIKQIKHEMDGFKNEIKQEIQQMRSLFEEFLSKTKSKAS</sequence>
<dbReference type="Proteomes" id="UP001295684">
    <property type="component" value="Unassembled WGS sequence"/>
</dbReference>
<dbReference type="PANTHER" id="PTHR13715">
    <property type="entry name" value="RYANODINE RECEPTOR AND IP3 RECEPTOR"/>
    <property type="match status" value="1"/>
</dbReference>
<evidence type="ECO:0000259" key="3">
    <source>
        <dbReference type="Pfam" id="PF08454"/>
    </source>
</evidence>
<dbReference type="Pfam" id="PF08454">
    <property type="entry name" value="RIH_assoc"/>
    <property type="match status" value="1"/>
</dbReference>
<keyword evidence="2" id="KW-0472">Membrane</keyword>
<feature type="compositionally biased region" description="Basic and acidic residues" evidence="1">
    <location>
        <begin position="29"/>
        <end position="46"/>
    </location>
</feature>
<feature type="transmembrane region" description="Helical" evidence="2">
    <location>
        <begin position="1978"/>
        <end position="2002"/>
    </location>
</feature>